<keyword evidence="6" id="KW-0862">Zinc</keyword>
<accession>A0A381ZHZ7</accession>
<evidence type="ECO:0000256" key="8">
    <source>
        <dbReference type="ARBA" id="ARBA00023049"/>
    </source>
</evidence>
<name>A0A381ZHZ7_9ZZZZ</name>
<evidence type="ECO:0000256" key="3">
    <source>
        <dbReference type="ARBA" id="ARBA00022670"/>
    </source>
</evidence>
<evidence type="ECO:0000256" key="7">
    <source>
        <dbReference type="ARBA" id="ARBA00022989"/>
    </source>
</evidence>
<comment type="subcellular location">
    <subcellularLocation>
        <location evidence="2">Membrane</location>
        <topology evidence="2">Multi-pass membrane protein</topology>
    </subcellularLocation>
</comment>
<proteinExistence type="predicted"/>
<protein>
    <recommendedName>
        <fullName evidence="11">PDZ domain-containing protein</fullName>
    </recommendedName>
</protein>
<keyword evidence="4 10" id="KW-0812">Transmembrane</keyword>
<feature type="transmembrane region" description="Helical" evidence="10">
    <location>
        <begin position="314"/>
        <end position="334"/>
    </location>
</feature>
<keyword evidence="3" id="KW-0645">Protease</keyword>
<keyword evidence="5" id="KW-0378">Hydrolase</keyword>
<dbReference type="InterPro" id="IPR004387">
    <property type="entry name" value="Pept_M50_Zn"/>
</dbReference>
<dbReference type="PANTHER" id="PTHR42837:SF2">
    <property type="entry name" value="MEMBRANE METALLOPROTEASE ARASP2, CHLOROPLASTIC-RELATED"/>
    <property type="match status" value="1"/>
</dbReference>
<evidence type="ECO:0000256" key="5">
    <source>
        <dbReference type="ARBA" id="ARBA00022801"/>
    </source>
</evidence>
<dbReference type="Pfam" id="PF17820">
    <property type="entry name" value="PDZ_6"/>
    <property type="match status" value="1"/>
</dbReference>
<dbReference type="Pfam" id="PF02163">
    <property type="entry name" value="Peptidase_M50"/>
    <property type="match status" value="2"/>
</dbReference>
<dbReference type="GO" id="GO:0016020">
    <property type="term" value="C:membrane"/>
    <property type="evidence" value="ECO:0007669"/>
    <property type="project" value="UniProtKB-SubCell"/>
</dbReference>
<dbReference type="EMBL" id="UINC01021265">
    <property type="protein sequence ID" value="SVA88452.1"/>
    <property type="molecule type" value="Genomic_DNA"/>
</dbReference>
<dbReference type="GO" id="GO:0004222">
    <property type="term" value="F:metalloendopeptidase activity"/>
    <property type="evidence" value="ECO:0007669"/>
    <property type="project" value="InterPro"/>
</dbReference>
<comment type="cofactor">
    <cofactor evidence="1">
        <name>Zn(2+)</name>
        <dbReference type="ChEBI" id="CHEBI:29105"/>
    </cofactor>
</comment>
<dbReference type="CDD" id="cd23081">
    <property type="entry name" value="cpPDZ_EcRseP-like"/>
    <property type="match status" value="1"/>
</dbReference>
<feature type="transmembrane region" description="Helical" evidence="10">
    <location>
        <begin position="6"/>
        <end position="25"/>
    </location>
</feature>
<feature type="domain" description="PDZ" evidence="11">
    <location>
        <begin position="146"/>
        <end position="222"/>
    </location>
</feature>
<feature type="transmembrane region" description="Helical" evidence="10">
    <location>
        <begin position="132"/>
        <end position="157"/>
    </location>
</feature>
<evidence type="ECO:0000313" key="12">
    <source>
        <dbReference type="EMBL" id="SVA88452.1"/>
    </source>
</evidence>
<dbReference type="NCBIfam" id="TIGR00054">
    <property type="entry name" value="RIP metalloprotease RseP"/>
    <property type="match status" value="1"/>
</dbReference>
<evidence type="ECO:0000259" key="11">
    <source>
        <dbReference type="SMART" id="SM00228"/>
    </source>
</evidence>
<evidence type="ECO:0000256" key="1">
    <source>
        <dbReference type="ARBA" id="ARBA00001947"/>
    </source>
</evidence>
<sequence length="391" mass="43057">MTTLWATIIVIGVLIFVHELGHYLAARSVGVRVERFSVGFPPRLFTFTSEDQGWLIQMYFFYRSAGGKWEWQAVWKKKLSVSGKTGTGTEYCVALIPLGGYVKMAGIIDESMDTAITHSPDEFMSKSFLSQVFVMSAGVIMNVLLAFFIFSGLSYHFGSPVENPLPVVSKLVDEMPAKEAGILPGDKIISVNGEPVHNWNDMVLHIHSIPEKPIILRIERNGEYITKQFTTSFKLNQTQTGVDTIGFIGIAPEIQYVDVDLFQACVSGFNSTMAGFGIMVMSIKMLVTGEASLKELGGPIMIAQLAGETARAGIPSFLSFMALISINLAFINILPIPGLDGGHIFVSIIQVIIRKPLSVKTRMIFQQIGMALLLLLMITVLYNDIGRLFTN</sequence>
<dbReference type="CDD" id="cd06163">
    <property type="entry name" value="S2P-M50_PDZ_RseP-like"/>
    <property type="match status" value="1"/>
</dbReference>
<keyword evidence="9 10" id="KW-0472">Membrane</keyword>
<evidence type="ECO:0000256" key="9">
    <source>
        <dbReference type="ARBA" id="ARBA00023136"/>
    </source>
</evidence>
<evidence type="ECO:0000256" key="2">
    <source>
        <dbReference type="ARBA" id="ARBA00004141"/>
    </source>
</evidence>
<dbReference type="InterPro" id="IPR001478">
    <property type="entry name" value="PDZ"/>
</dbReference>
<dbReference type="AlphaFoldDB" id="A0A381ZHZ7"/>
<evidence type="ECO:0000256" key="6">
    <source>
        <dbReference type="ARBA" id="ARBA00022833"/>
    </source>
</evidence>
<dbReference type="Gene3D" id="2.30.42.10">
    <property type="match status" value="1"/>
</dbReference>
<dbReference type="InterPro" id="IPR036034">
    <property type="entry name" value="PDZ_sf"/>
</dbReference>
<dbReference type="InterPro" id="IPR008915">
    <property type="entry name" value="Peptidase_M50"/>
</dbReference>
<evidence type="ECO:0000256" key="4">
    <source>
        <dbReference type="ARBA" id="ARBA00022692"/>
    </source>
</evidence>
<keyword evidence="7 10" id="KW-1133">Transmembrane helix</keyword>
<organism evidence="12">
    <name type="scientific">marine metagenome</name>
    <dbReference type="NCBI Taxonomy" id="408172"/>
    <lineage>
        <taxon>unclassified sequences</taxon>
        <taxon>metagenomes</taxon>
        <taxon>ecological metagenomes</taxon>
    </lineage>
</organism>
<keyword evidence="8" id="KW-0482">Metalloprotease</keyword>
<reference evidence="12" key="1">
    <citation type="submission" date="2018-05" db="EMBL/GenBank/DDBJ databases">
        <authorList>
            <person name="Lanie J.A."/>
            <person name="Ng W.-L."/>
            <person name="Kazmierczak K.M."/>
            <person name="Andrzejewski T.M."/>
            <person name="Davidsen T.M."/>
            <person name="Wayne K.J."/>
            <person name="Tettelin H."/>
            <person name="Glass J.I."/>
            <person name="Rusch D."/>
            <person name="Podicherti R."/>
            <person name="Tsui H.-C.T."/>
            <person name="Winkler M.E."/>
        </authorList>
    </citation>
    <scope>NUCLEOTIDE SEQUENCE</scope>
</reference>
<feature type="transmembrane region" description="Helical" evidence="10">
    <location>
        <begin position="364"/>
        <end position="382"/>
    </location>
</feature>
<dbReference type="GO" id="GO:0006508">
    <property type="term" value="P:proteolysis"/>
    <property type="evidence" value="ECO:0007669"/>
    <property type="project" value="UniProtKB-KW"/>
</dbReference>
<dbReference type="InterPro" id="IPR041489">
    <property type="entry name" value="PDZ_6"/>
</dbReference>
<dbReference type="SUPFAM" id="SSF50156">
    <property type="entry name" value="PDZ domain-like"/>
    <property type="match status" value="1"/>
</dbReference>
<dbReference type="SMART" id="SM00228">
    <property type="entry name" value="PDZ"/>
    <property type="match status" value="1"/>
</dbReference>
<evidence type="ECO:0000256" key="10">
    <source>
        <dbReference type="SAM" id="Phobius"/>
    </source>
</evidence>
<dbReference type="PANTHER" id="PTHR42837">
    <property type="entry name" value="REGULATOR OF SIGMA-E PROTEASE RSEP"/>
    <property type="match status" value="1"/>
</dbReference>
<gene>
    <name evidence="12" type="ORF">METZ01_LOCUS141306</name>
</gene>